<dbReference type="SUPFAM" id="SSF52799">
    <property type="entry name" value="(Phosphotyrosine protein) phosphatases II"/>
    <property type="match status" value="3"/>
</dbReference>
<evidence type="ECO:0000313" key="1">
    <source>
        <dbReference type="EMBL" id="GMN62619.1"/>
    </source>
</evidence>
<keyword evidence="2" id="KW-1185">Reference proteome</keyword>
<sequence length="1376" mass="154818">MAETEQVMKERGGAVLGKKTILKSDHFPGCHNKRLSPNIDGAPNYRQADIAFLSSKQVVYINGRPFVLRDVERPFSNLEYTGINRARVEQMESRLREDILTEAARYENKILVTDELPDGQMVDQWEPVSHDSVKTPLEVYEELQVEGYLVDYERVPITDEKSPKELDFDILGFLIINKEKLTPLGTSLQGEGLIGAYKLPNYLIIIPCGTFGVGDISLTQCNNSLWVVYGISQKSGDFIDWFDQYLGLETKIVGELRRFLEYCLCYGFVVTVTDQFHQYNSPIPINLSGVLTNECLSFKSSQRGEIIFNCQMGRGRTTTGMVIATLVYFNRIGSSGIPRTNSIGRIYESAAIVTDYIPNSDEALRRGEYAVIRSLVRVLEGGLEGKRQVDKVIDRCASMQNLREAIATYRNSILRQPDEMKREALLSFFVEYLERYYFLICFAVYIHSEKSALQSRSADNVNFADWMRARPELYSIIRRLLRRDPMGALGYANLKPSLMKMAESTGGRPSEMGIVAASRNGEVLGSQTVLKSDHCPGCQNQNLPERVEGAPNFREVPGFPVYGVANPTIDGIRSVIQRIGGLKGGRPVLWHNMREEPVIYINGKPFVLREVERPYKNMLEYTGIDRKRVERMEARLKEDILREAERYGGAIMVIHETDDGQIFDAWEHVNSDAIQTPLEVFKCLEADGFPIKYARVPITDGKAPKSSDFDTLATNIASSSKDTAFVFNCQMGRGRTTTGTVIACLLKLRIDYGRPIKILLDSMTHEEMDGGTSSGDETGGHVAASTSGVAKVRIEKEQGRSFGINDILLLWKITRLFDNGVECREALDAIIDRCSALQNIRQAVLQYRKVFNQQHVEPRVRRVALNRGAEYLERYFRLIAFAAYLGSEAFDGFCGQGKSRMTFKDWLHKRPEVQAMKWSIRLKPGRFFTVPEELRAPYESQNGDAVMEAIVKARNGSVLGKGSILKMYFFPGQRTSSNIQIHGAPHVYKFFHVGHLVSNIPPCSATAIHGGPSSQLGDFTDPTFYQVDGYPVYSMATPTIAGAREMLSYLGAKPKTEGFASQKVILTDLREEAVVYINGTPFVLRELNKPVDTLKHVGITGPVVEHMETRLKEDILAEVKQSGGRILLHREEYNPALKQSSVVGYWENIFSDDVKTPAEVYASLKEDCHNITYRRIPLTREREALSSDVDEIQCCMDDSAGCYLFVSHTGFGGVAYAMAIICIRLGAKANFSSKIPISLVSTNQLSAAEELSSRASNEEMLRMGDYRDILSLTRVLMYGPESKADTDLVIERCAGAGHLRDDIFYYSKELEKFTDVDDEHGAYLMDMGIKALRRYFFLVTFRSYLYCSCTTNATFASWMEARPELGHLCNNLRIDK</sequence>
<dbReference type="Pfam" id="PF14566">
    <property type="entry name" value="PTPlike_phytase"/>
    <property type="match status" value="4"/>
</dbReference>
<name>A0AA88DVN2_FICCA</name>
<dbReference type="Proteomes" id="UP001187192">
    <property type="component" value="Unassembled WGS sequence"/>
</dbReference>
<dbReference type="Gene3D" id="3.90.190.10">
    <property type="entry name" value="Protein tyrosine phosphatase superfamily"/>
    <property type="match status" value="4"/>
</dbReference>
<evidence type="ECO:0008006" key="3">
    <source>
        <dbReference type="Google" id="ProtNLM"/>
    </source>
</evidence>
<protein>
    <recommendedName>
        <fullName evidence="3">Paladin</fullName>
    </recommendedName>
</protein>
<dbReference type="FunFam" id="3.90.190.10:FF:000047">
    <property type="entry name" value="Paladin isoform A"/>
    <property type="match status" value="1"/>
</dbReference>
<evidence type="ECO:0000313" key="2">
    <source>
        <dbReference type="Proteomes" id="UP001187192"/>
    </source>
</evidence>
<organism evidence="1 2">
    <name type="scientific">Ficus carica</name>
    <name type="common">Common fig</name>
    <dbReference type="NCBI Taxonomy" id="3494"/>
    <lineage>
        <taxon>Eukaryota</taxon>
        <taxon>Viridiplantae</taxon>
        <taxon>Streptophyta</taxon>
        <taxon>Embryophyta</taxon>
        <taxon>Tracheophyta</taxon>
        <taxon>Spermatophyta</taxon>
        <taxon>Magnoliopsida</taxon>
        <taxon>eudicotyledons</taxon>
        <taxon>Gunneridae</taxon>
        <taxon>Pentapetalae</taxon>
        <taxon>rosids</taxon>
        <taxon>fabids</taxon>
        <taxon>Rosales</taxon>
        <taxon>Moraceae</taxon>
        <taxon>Ficeae</taxon>
        <taxon>Ficus</taxon>
    </lineage>
</organism>
<accession>A0AA88DVN2</accession>
<reference evidence="1" key="1">
    <citation type="submission" date="2023-07" db="EMBL/GenBank/DDBJ databases">
        <title>draft genome sequence of fig (Ficus carica).</title>
        <authorList>
            <person name="Takahashi T."/>
            <person name="Nishimura K."/>
        </authorList>
    </citation>
    <scope>NUCLEOTIDE SEQUENCE</scope>
</reference>
<dbReference type="PANTHER" id="PTHR23339">
    <property type="entry name" value="TYROSINE SPECIFIC PROTEIN PHOSPHATASE AND DUAL SPECIFICITY PROTEIN PHOSPHATASE"/>
    <property type="match status" value="1"/>
</dbReference>
<dbReference type="InterPro" id="IPR029021">
    <property type="entry name" value="Prot-tyrosine_phosphatase-like"/>
</dbReference>
<comment type="caution">
    <text evidence="1">The sequence shown here is derived from an EMBL/GenBank/DDBJ whole genome shotgun (WGS) entry which is preliminary data.</text>
</comment>
<dbReference type="InterPro" id="IPR050561">
    <property type="entry name" value="PTP"/>
</dbReference>
<dbReference type="SMART" id="SM01301">
    <property type="entry name" value="PTPlike_phytase"/>
    <property type="match status" value="3"/>
</dbReference>
<proteinExistence type="predicted"/>
<dbReference type="EMBL" id="BTGU01000132">
    <property type="protein sequence ID" value="GMN62619.1"/>
    <property type="molecule type" value="Genomic_DNA"/>
</dbReference>
<gene>
    <name evidence="1" type="ORF">TIFTF001_031697</name>
</gene>
<dbReference type="CDD" id="cd14496">
    <property type="entry name" value="PTP_paladin"/>
    <property type="match status" value="1"/>
</dbReference>